<accession>A0A9P9D7L4</accession>
<name>A0A9P9D7L4_9PLEO</name>
<dbReference type="AlphaFoldDB" id="A0A9P9D7L4"/>
<dbReference type="Proteomes" id="UP000700596">
    <property type="component" value="Unassembled WGS sequence"/>
</dbReference>
<comment type="caution">
    <text evidence="1">The sequence shown here is derived from an EMBL/GenBank/DDBJ whole genome shotgun (WGS) entry which is preliminary data.</text>
</comment>
<protein>
    <submittedName>
        <fullName evidence="1">Uncharacterized protein</fullName>
    </submittedName>
</protein>
<evidence type="ECO:0000313" key="2">
    <source>
        <dbReference type="Proteomes" id="UP000700596"/>
    </source>
</evidence>
<organism evidence="1 2">
    <name type="scientific">Dendryphion nanum</name>
    <dbReference type="NCBI Taxonomy" id="256645"/>
    <lineage>
        <taxon>Eukaryota</taxon>
        <taxon>Fungi</taxon>
        <taxon>Dikarya</taxon>
        <taxon>Ascomycota</taxon>
        <taxon>Pezizomycotina</taxon>
        <taxon>Dothideomycetes</taxon>
        <taxon>Pleosporomycetidae</taxon>
        <taxon>Pleosporales</taxon>
        <taxon>Torulaceae</taxon>
        <taxon>Dendryphion</taxon>
    </lineage>
</organism>
<proteinExistence type="predicted"/>
<dbReference type="EMBL" id="JAGMWT010000016">
    <property type="protein sequence ID" value="KAH7115185.1"/>
    <property type="molecule type" value="Genomic_DNA"/>
</dbReference>
<evidence type="ECO:0000313" key="1">
    <source>
        <dbReference type="EMBL" id="KAH7115185.1"/>
    </source>
</evidence>
<sequence>MLLRLLFALYHVSFLGTPFFFITLSTISPFPPSFFAQLSYLLPPSYRPCHRFILDQIVALYTTAVHSQQIHSHLTPQTRKTDCGLSPSGKERRHIYRVQLELVVLSCAQAALPWLCFGCANRCRARHCAHLGFDRLEACQPRHSKANGQLVA</sequence>
<gene>
    <name evidence="1" type="ORF">B0J11DRAFT_126345</name>
</gene>
<keyword evidence="2" id="KW-1185">Reference proteome</keyword>
<reference evidence="1" key="1">
    <citation type="journal article" date="2021" name="Nat. Commun.">
        <title>Genetic determinants of endophytism in the Arabidopsis root mycobiome.</title>
        <authorList>
            <person name="Mesny F."/>
            <person name="Miyauchi S."/>
            <person name="Thiergart T."/>
            <person name="Pickel B."/>
            <person name="Atanasova L."/>
            <person name="Karlsson M."/>
            <person name="Huettel B."/>
            <person name="Barry K.W."/>
            <person name="Haridas S."/>
            <person name="Chen C."/>
            <person name="Bauer D."/>
            <person name="Andreopoulos W."/>
            <person name="Pangilinan J."/>
            <person name="LaButti K."/>
            <person name="Riley R."/>
            <person name="Lipzen A."/>
            <person name="Clum A."/>
            <person name="Drula E."/>
            <person name="Henrissat B."/>
            <person name="Kohler A."/>
            <person name="Grigoriev I.V."/>
            <person name="Martin F.M."/>
            <person name="Hacquard S."/>
        </authorList>
    </citation>
    <scope>NUCLEOTIDE SEQUENCE</scope>
    <source>
        <strain evidence="1">MPI-CAGE-CH-0243</strain>
    </source>
</reference>